<organism evidence="4 5">
    <name type="scientific">Winmispira thermophila (strain ATCC 49972 / DSM 6192 / RI 19.B1)</name>
    <name type="common">Spirochaeta thermophila</name>
    <dbReference type="NCBI Taxonomy" id="665571"/>
    <lineage>
        <taxon>Bacteria</taxon>
        <taxon>Pseudomonadati</taxon>
        <taxon>Spirochaetota</taxon>
        <taxon>Spirochaetia</taxon>
        <taxon>Winmispirales</taxon>
        <taxon>Winmispiraceae</taxon>
        <taxon>Winmispira</taxon>
    </lineage>
</organism>
<dbReference type="InterPro" id="IPR011990">
    <property type="entry name" value="TPR-like_helical_dom_sf"/>
</dbReference>
<dbReference type="SUPFAM" id="SSF48452">
    <property type="entry name" value="TPR-like"/>
    <property type="match status" value="1"/>
</dbReference>
<dbReference type="Pfam" id="PF14559">
    <property type="entry name" value="TPR_19"/>
    <property type="match status" value="1"/>
</dbReference>
<name>E0RSU7_WINT6</name>
<dbReference type="Pfam" id="PF13181">
    <property type="entry name" value="TPR_8"/>
    <property type="match status" value="1"/>
</dbReference>
<dbReference type="PANTHER" id="PTHR44943">
    <property type="entry name" value="CELLULOSE SYNTHASE OPERON PROTEIN C"/>
    <property type="match status" value="1"/>
</dbReference>
<evidence type="ECO:0000256" key="2">
    <source>
        <dbReference type="ARBA" id="ARBA00022803"/>
    </source>
</evidence>
<dbReference type="SMART" id="SM00028">
    <property type="entry name" value="TPR"/>
    <property type="match status" value="4"/>
</dbReference>
<dbReference type="RefSeq" id="WP_013313925.1">
    <property type="nucleotide sequence ID" value="NC_014484.1"/>
</dbReference>
<feature type="repeat" description="TPR" evidence="3">
    <location>
        <begin position="107"/>
        <end position="140"/>
    </location>
</feature>
<sequence length="194" mass="22405">MSTHQEWDFSEIDALLQQGRYEEAIPLLQNILYEEPDHAGALHRLGVAFTESGRQAEAIKTLSFALKKEEKDPDIWEAYGCACYRTGKLEEAKEAFEKAVELFPYHASALRNLGVTLHVMKDFKASYRCLEKSREINPEDYLTLFALSNVCIHLKDFDQAREVLYQLLQLDIPEEIRKQAEITLLNVELYSKHP</sequence>
<accession>E0RSU7</accession>
<dbReference type="KEGG" id="sta:STHERM_c11390"/>
<protein>
    <submittedName>
        <fullName evidence="4">Uncharacterized protein</fullName>
    </submittedName>
</protein>
<dbReference type="InterPro" id="IPR051685">
    <property type="entry name" value="Ycf3/AcsC/BcsC/TPR_MFPF"/>
</dbReference>
<dbReference type="Gene3D" id="1.25.40.10">
    <property type="entry name" value="Tetratricopeptide repeat domain"/>
    <property type="match status" value="2"/>
</dbReference>
<proteinExistence type="predicted"/>
<keyword evidence="2 3" id="KW-0802">TPR repeat</keyword>
<gene>
    <name evidence="4" type="ordered locus">STHERM_c11390</name>
</gene>
<evidence type="ECO:0000256" key="1">
    <source>
        <dbReference type="ARBA" id="ARBA00022737"/>
    </source>
</evidence>
<dbReference type="eggNOG" id="COG0457">
    <property type="taxonomic scope" value="Bacteria"/>
</dbReference>
<reference evidence="4 5" key="2">
    <citation type="journal article" date="2010" name="J. Bacteriol.">
        <title>Genome sequence of the polysaccharide-degrading, thermophilic anaerobe Spirochaeta thermophila DSM 6192.</title>
        <authorList>
            <person name="Angelov A."/>
            <person name="Liebl S."/>
            <person name="Ballschmiter M."/>
            <person name="Bomeke M."/>
            <person name="Lehmann R."/>
            <person name="Liesegang H."/>
            <person name="Daniel R."/>
            <person name="Liebl W."/>
        </authorList>
    </citation>
    <scope>NUCLEOTIDE SEQUENCE [LARGE SCALE GENOMIC DNA]</scope>
    <source>
        <strain evidence="5">ATCC 49972 / DSM 6192 / RI 19.B1</strain>
    </source>
</reference>
<dbReference type="AlphaFoldDB" id="E0RSU7"/>
<feature type="repeat" description="TPR" evidence="3">
    <location>
        <begin position="73"/>
        <end position="106"/>
    </location>
</feature>
<dbReference type="EMBL" id="CP001698">
    <property type="protein sequence ID" value="ADN02084.1"/>
    <property type="molecule type" value="Genomic_DNA"/>
</dbReference>
<dbReference type="PANTHER" id="PTHR44943:SF4">
    <property type="entry name" value="TPR REPEAT-CONTAINING PROTEIN MJ0798"/>
    <property type="match status" value="1"/>
</dbReference>
<dbReference type="PROSITE" id="PS50005">
    <property type="entry name" value="TPR"/>
    <property type="match status" value="2"/>
</dbReference>
<dbReference type="Pfam" id="PF13432">
    <property type="entry name" value="TPR_16"/>
    <property type="match status" value="1"/>
</dbReference>
<dbReference type="HOGENOM" id="CLU_1401698_0_0_12"/>
<evidence type="ECO:0000313" key="5">
    <source>
        <dbReference type="Proteomes" id="UP000001296"/>
    </source>
</evidence>
<reference key="1">
    <citation type="submission" date="2009-08" db="EMBL/GenBank/DDBJ databases">
        <title>The genome sequence of Spirochaeta thermophila DSM6192.</title>
        <authorList>
            <person name="Angelov A."/>
            <person name="Mientus M."/>
            <person name="Wittenberg S."/>
            <person name="Lehmann R."/>
            <person name="Liesegang H."/>
            <person name="Daniel R."/>
            <person name="Liebl W."/>
        </authorList>
    </citation>
    <scope>NUCLEOTIDE SEQUENCE</scope>
    <source>
        <strain>DSM 6192</strain>
    </source>
</reference>
<dbReference type="InterPro" id="IPR019734">
    <property type="entry name" value="TPR_rpt"/>
</dbReference>
<evidence type="ECO:0000256" key="3">
    <source>
        <dbReference type="PROSITE-ProRule" id="PRU00339"/>
    </source>
</evidence>
<dbReference type="Proteomes" id="UP000001296">
    <property type="component" value="Chromosome"/>
</dbReference>
<keyword evidence="1" id="KW-0677">Repeat</keyword>
<evidence type="ECO:0000313" key="4">
    <source>
        <dbReference type="EMBL" id="ADN02084.1"/>
    </source>
</evidence>
<dbReference type="PaxDb" id="665571-STHERM_c11390"/>